<sequence length="258" mass="29880">MTTQQSPPSSQTIKVIGAGFGRTGTLSLKEALNILGYKCYHWQELMQKNIPHSKLWSEAYDGKLADFDLIFKYSKKELETDPYTATVDWPSTTVYEKLMIQYPDAKVILTLRDGESWYKSMLSTLYRVSHEFPIRYIVPRQIYNMGFKLIWTGTFHNRFLDKQYAIGIYNRHNQMVQQTVPKDRLLVLDLSKNTEGWKPLCEFLNVAVPTDGRAFPRLNDMKKIEKMLKLFNRIGWSVIGIVSTVVIGAITACVLRYM</sequence>
<keyword evidence="1" id="KW-0472">Membrane</keyword>
<dbReference type="InterPro" id="IPR040632">
    <property type="entry name" value="Sulfotransfer_4"/>
</dbReference>
<dbReference type="Proteomes" id="UP000681722">
    <property type="component" value="Unassembled WGS sequence"/>
</dbReference>
<organism evidence="2 6">
    <name type="scientific">Didymodactylos carnosus</name>
    <dbReference type="NCBI Taxonomy" id="1234261"/>
    <lineage>
        <taxon>Eukaryota</taxon>
        <taxon>Metazoa</taxon>
        <taxon>Spiralia</taxon>
        <taxon>Gnathifera</taxon>
        <taxon>Rotifera</taxon>
        <taxon>Eurotatoria</taxon>
        <taxon>Bdelloidea</taxon>
        <taxon>Philodinida</taxon>
        <taxon>Philodinidae</taxon>
        <taxon>Didymodactylos</taxon>
    </lineage>
</organism>
<keyword evidence="1" id="KW-1133">Transmembrane helix</keyword>
<keyword evidence="6" id="KW-1185">Reference proteome</keyword>
<protein>
    <recommendedName>
        <fullName evidence="7">Sulfotransferase</fullName>
    </recommendedName>
</protein>
<dbReference type="Proteomes" id="UP000663829">
    <property type="component" value="Unassembled WGS sequence"/>
</dbReference>
<dbReference type="OrthoDB" id="272681at2759"/>
<name>A0A814QZ31_9BILA</name>
<evidence type="ECO:0000313" key="2">
    <source>
        <dbReference type="EMBL" id="CAF1126510.1"/>
    </source>
</evidence>
<dbReference type="Gene3D" id="3.40.50.300">
    <property type="entry name" value="P-loop containing nucleotide triphosphate hydrolases"/>
    <property type="match status" value="1"/>
</dbReference>
<evidence type="ECO:0000313" key="5">
    <source>
        <dbReference type="EMBL" id="CAF4193548.1"/>
    </source>
</evidence>
<accession>A0A814QZ31</accession>
<evidence type="ECO:0000313" key="4">
    <source>
        <dbReference type="EMBL" id="CAF3890074.1"/>
    </source>
</evidence>
<keyword evidence="1" id="KW-0812">Transmembrane</keyword>
<evidence type="ECO:0000313" key="3">
    <source>
        <dbReference type="EMBL" id="CAF1385432.1"/>
    </source>
</evidence>
<dbReference type="PANTHER" id="PTHR36978">
    <property type="entry name" value="P-LOOP CONTAINING NUCLEOTIDE TRIPHOSPHATE HYDROLASE"/>
    <property type="match status" value="1"/>
</dbReference>
<feature type="transmembrane region" description="Helical" evidence="1">
    <location>
        <begin position="234"/>
        <end position="255"/>
    </location>
</feature>
<gene>
    <name evidence="2" type="ORF">GPM918_LOCUS19964</name>
    <name evidence="3" type="ORF">OVA965_LOCUS32314</name>
    <name evidence="4" type="ORF">SRO942_LOCUS19961</name>
    <name evidence="5" type="ORF">TMI583_LOCUS33172</name>
</gene>
<dbReference type="EMBL" id="CAJOBA010046769">
    <property type="protein sequence ID" value="CAF4193548.1"/>
    <property type="molecule type" value="Genomic_DNA"/>
</dbReference>
<dbReference type="EMBL" id="CAJNOQ010006183">
    <property type="protein sequence ID" value="CAF1126510.1"/>
    <property type="molecule type" value="Genomic_DNA"/>
</dbReference>
<dbReference type="PANTHER" id="PTHR36978:SF4">
    <property type="entry name" value="P-LOOP CONTAINING NUCLEOSIDE TRIPHOSPHATE HYDROLASE PROTEIN"/>
    <property type="match status" value="1"/>
</dbReference>
<comment type="caution">
    <text evidence="2">The sequence shown here is derived from an EMBL/GenBank/DDBJ whole genome shotgun (WGS) entry which is preliminary data.</text>
</comment>
<dbReference type="SUPFAM" id="SSF52540">
    <property type="entry name" value="P-loop containing nucleoside triphosphate hydrolases"/>
    <property type="match status" value="1"/>
</dbReference>
<dbReference type="EMBL" id="CAJNOK010025068">
    <property type="protein sequence ID" value="CAF1385432.1"/>
    <property type="molecule type" value="Genomic_DNA"/>
</dbReference>
<proteinExistence type="predicted"/>
<dbReference type="Pfam" id="PF17784">
    <property type="entry name" value="Sulfotransfer_4"/>
    <property type="match status" value="1"/>
</dbReference>
<dbReference type="AlphaFoldDB" id="A0A814QZ31"/>
<dbReference type="InterPro" id="IPR027417">
    <property type="entry name" value="P-loop_NTPase"/>
</dbReference>
<dbReference type="EMBL" id="CAJOBC010006183">
    <property type="protein sequence ID" value="CAF3890074.1"/>
    <property type="molecule type" value="Genomic_DNA"/>
</dbReference>
<dbReference type="Proteomes" id="UP000677228">
    <property type="component" value="Unassembled WGS sequence"/>
</dbReference>
<reference evidence="2" key="1">
    <citation type="submission" date="2021-02" db="EMBL/GenBank/DDBJ databases">
        <authorList>
            <person name="Nowell W R."/>
        </authorList>
    </citation>
    <scope>NUCLEOTIDE SEQUENCE</scope>
</reference>
<evidence type="ECO:0008006" key="7">
    <source>
        <dbReference type="Google" id="ProtNLM"/>
    </source>
</evidence>
<evidence type="ECO:0000256" key="1">
    <source>
        <dbReference type="SAM" id="Phobius"/>
    </source>
</evidence>
<evidence type="ECO:0000313" key="6">
    <source>
        <dbReference type="Proteomes" id="UP000663829"/>
    </source>
</evidence>
<dbReference type="Proteomes" id="UP000682733">
    <property type="component" value="Unassembled WGS sequence"/>
</dbReference>